<gene>
    <name evidence="3" type="ORF">EDC65_0240</name>
</gene>
<dbReference type="PANTHER" id="PTHR46615:SF1">
    <property type="entry name" value="ARYLSULFATASE K"/>
    <property type="match status" value="1"/>
</dbReference>
<dbReference type="Pfam" id="PF00884">
    <property type="entry name" value="Sulfatase"/>
    <property type="match status" value="1"/>
</dbReference>
<dbReference type="InterPro" id="IPR051849">
    <property type="entry name" value="GAG-degrading_sulfatase"/>
</dbReference>
<sequence length="601" mass="66249">MSDARNEDRGPSRRTVLLSAAAASLAPALLPGLGSPTAQAATLRAPPSPAQAPAAPPPGYNILFILVDQEHFMESWPFPVPGREHVKKRGTTFTNYQLASCVCSSARSVLYTGQHIQQTGVFDNLDAPWQRNMSTEVTTIGKRLQQLGYHAAYQGKWHLSFNLDRAHQPVDVPLADYSSTIKSYGFEDYVGLGDLVDGGHGGYIYDGVTTAVTSAWLRTKGQQLAARRTPWFLAVNLVNPHDVMYFDSDQPGQKVQSAKSAMPIAPAPDDELYRAEWNVPLPATRNQALDAPGRPRAHRMYQETQNILLGEWPNEDRRWKALQDYHYNCIRDSDAHIVRILEDLAATGLDRNTIVVVTADHGELAGAHQMRGKGATAYKEQNHLPLMILHPAYPGERTCRAVTSQVDIAPTLIGLTGVASEAAGRAAAGLKGRDMSRLLAAPEKADLDTLRPAALFNFNMFSYLDAPWAARILPVILSPTTPPQEKAAALMSSQPDFGNRGAVRSIFDGRYRFSRYFAPLRHNRPTTLEALLRDNDLEVFDLHNDPDEVRNLAMDVRANGELILALNAKLNARIDEEVGEDDGRSLPLKDGRWFFPPPGSR</sequence>
<dbReference type="GO" id="GO:0004065">
    <property type="term" value="F:arylsulfatase activity"/>
    <property type="evidence" value="ECO:0007669"/>
    <property type="project" value="TreeGrafter"/>
</dbReference>
<comment type="caution">
    <text evidence="3">The sequence shown here is derived from an EMBL/GenBank/DDBJ whole genome shotgun (WGS) entry which is preliminary data.</text>
</comment>
<feature type="chain" id="PRO_5017939291" evidence="1">
    <location>
        <begin position="41"/>
        <end position="601"/>
    </location>
</feature>
<protein>
    <submittedName>
        <fullName evidence="3">Arylsulfatase A-like enzyme</fullName>
    </submittedName>
</protein>
<dbReference type="SUPFAM" id="SSF53649">
    <property type="entry name" value="Alkaline phosphatase-like"/>
    <property type="match status" value="1"/>
</dbReference>
<dbReference type="Proteomes" id="UP000278222">
    <property type="component" value="Unassembled WGS sequence"/>
</dbReference>
<dbReference type="InterPro" id="IPR000917">
    <property type="entry name" value="Sulfatase_N"/>
</dbReference>
<organism evidence="3 4">
    <name type="scientific">Stella humosa</name>
    <dbReference type="NCBI Taxonomy" id="94"/>
    <lineage>
        <taxon>Bacteria</taxon>
        <taxon>Pseudomonadati</taxon>
        <taxon>Pseudomonadota</taxon>
        <taxon>Alphaproteobacteria</taxon>
        <taxon>Rhodospirillales</taxon>
        <taxon>Stellaceae</taxon>
        <taxon>Stella</taxon>
    </lineage>
</organism>
<dbReference type="EMBL" id="RJKX01000011">
    <property type="protein sequence ID" value="ROQ01067.1"/>
    <property type="molecule type" value="Genomic_DNA"/>
</dbReference>
<evidence type="ECO:0000313" key="4">
    <source>
        <dbReference type="Proteomes" id="UP000278222"/>
    </source>
</evidence>
<feature type="domain" description="Sulfatase N-terminal" evidence="2">
    <location>
        <begin position="83"/>
        <end position="418"/>
    </location>
</feature>
<proteinExistence type="predicted"/>
<dbReference type="PROSITE" id="PS51318">
    <property type="entry name" value="TAT"/>
    <property type="match status" value="1"/>
</dbReference>
<dbReference type="RefSeq" id="WP_123687870.1">
    <property type="nucleotide sequence ID" value="NZ_AP019700.1"/>
</dbReference>
<reference evidence="3 4" key="1">
    <citation type="submission" date="2018-11" db="EMBL/GenBank/DDBJ databases">
        <title>Genomic Encyclopedia of Type Strains, Phase IV (KMG-IV): sequencing the most valuable type-strain genomes for metagenomic binning, comparative biology and taxonomic classification.</title>
        <authorList>
            <person name="Goeker M."/>
        </authorList>
    </citation>
    <scope>NUCLEOTIDE SEQUENCE [LARGE SCALE GENOMIC DNA]</scope>
    <source>
        <strain evidence="3 4">DSM 5900</strain>
    </source>
</reference>
<evidence type="ECO:0000259" key="2">
    <source>
        <dbReference type="Pfam" id="PF00884"/>
    </source>
</evidence>
<evidence type="ECO:0000256" key="1">
    <source>
        <dbReference type="SAM" id="SignalP"/>
    </source>
</evidence>
<dbReference type="GO" id="GO:0015024">
    <property type="term" value="F:glucuronate-2-sulfatase activity"/>
    <property type="evidence" value="ECO:0007669"/>
    <property type="project" value="TreeGrafter"/>
</dbReference>
<dbReference type="CDD" id="cd16035">
    <property type="entry name" value="sulfatase_like"/>
    <property type="match status" value="1"/>
</dbReference>
<dbReference type="OrthoDB" id="9795675at2"/>
<dbReference type="PANTHER" id="PTHR46615">
    <property type="entry name" value="ARYLSULFATASE K"/>
    <property type="match status" value="1"/>
</dbReference>
<keyword evidence="1" id="KW-0732">Signal</keyword>
<keyword evidence="4" id="KW-1185">Reference proteome</keyword>
<dbReference type="InterPro" id="IPR006311">
    <property type="entry name" value="TAT_signal"/>
</dbReference>
<evidence type="ECO:0000313" key="3">
    <source>
        <dbReference type="EMBL" id="ROQ01067.1"/>
    </source>
</evidence>
<accession>A0A3N1MEE4</accession>
<feature type="signal peptide" evidence="1">
    <location>
        <begin position="1"/>
        <end position="40"/>
    </location>
</feature>
<dbReference type="Gene3D" id="3.40.720.10">
    <property type="entry name" value="Alkaline Phosphatase, subunit A"/>
    <property type="match status" value="1"/>
</dbReference>
<dbReference type="InterPro" id="IPR017850">
    <property type="entry name" value="Alkaline_phosphatase_core_sf"/>
</dbReference>
<dbReference type="AlphaFoldDB" id="A0A3N1MEE4"/>
<name>A0A3N1MEE4_9PROT</name>